<comment type="caution">
    <text evidence="1">The sequence shown here is derived from an EMBL/GenBank/DDBJ whole genome shotgun (WGS) entry which is preliminary data.</text>
</comment>
<dbReference type="EMBL" id="BLXT01008339">
    <property type="protein sequence ID" value="GFO47618.1"/>
    <property type="molecule type" value="Genomic_DNA"/>
</dbReference>
<protein>
    <submittedName>
        <fullName evidence="1">Uncharacterized protein</fullName>
    </submittedName>
</protein>
<dbReference type="Proteomes" id="UP000735302">
    <property type="component" value="Unassembled WGS sequence"/>
</dbReference>
<evidence type="ECO:0000313" key="1">
    <source>
        <dbReference type="EMBL" id="GFO47618.1"/>
    </source>
</evidence>
<dbReference type="AlphaFoldDB" id="A0AAV4DU37"/>
<sequence>MLGDLIFSTARPLPPISSLCRPHCTARSHQYHLSVGLTVPPAPTNTISLPASLYRPLPPIPSLCRPHCTARSHQYHLSVGLTVSSAPTNTISLPASLLPPASNNAISLSALLNRLLPPIRYLSWPHCTPRSHQYYLSVGLIEPTAPTNVISLISVGLTEPSTPTNPSLCRPQ</sequence>
<gene>
    <name evidence="1" type="ORF">PoB_007412300</name>
</gene>
<keyword evidence="2" id="KW-1185">Reference proteome</keyword>
<accession>A0AAV4DU37</accession>
<organism evidence="1 2">
    <name type="scientific">Plakobranchus ocellatus</name>
    <dbReference type="NCBI Taxonomy" id="259542"/>
    <lineage>
        <taxon>Eukaryota</taxon>
        <taxon>Metazoa</taxon>
        <taxon>Spiralia</taxon>
        <taxon>Lophotrochozoa</taxon>
        <taxon>Mollusca</taxon>
        <taxon>Gastropoda</taxon>
        <taxon>Heterobranchia</taxon>
        <taxon>Euthyneura</taxon>
        <taxon>Panpulmonata</taxon>
        <taxon>Sacoglossa</taxon>
        <taxon>Placobranchoidea</taxon>
        <taxon>Plakobranchidae</taxon>
        <taxon>Plakobranchus</taxon>
    </lineage>
</organism>
<reference evidence="1 2" key="1">
    <citation type="journal article" date="2021" name="Elife">
        <title>Chloroplast acquisition without the gene transfer in kleptoplastic sea slugs, Plakobranchus ocellatus.</title>
        <authorList>
            <person name="Maeda T."/>
            <person name="Takahashi S."/>
            <person name="Yoshida T."/>
            <person name="Shimamura S."/>
            <person name="Takaki Y."/>
            <person name="Nagai Y."/>
            <person name="Toyoda A."/>
            <person name="Suzuki Y."/>
            <person name="Arimoto A."/>
            <person name="Ishii H."/>
            <person name="Satoh N."/>
            <person name="Nishiyama T."/>
            <person name="Hasebe M."/>
            <person name="Maruyama T."/>
            <person name="Minagawa J."/>
            <person name="Obokata J."/>
            <person name="Shigenobu S."/>
        </authorList>
    </citation>
    <scope>NUCLEOTIDE SEQUENCE [LARGE SCALE GENOMIC DNA]</scope>
</reference>
<proteinExistence type="predicted"/>
<evidence type="ECO:0000313" key="2">
    <source>
        <dbReference type="Proteomes" id="UP000735302"/>
    </source>
</evidence>
<name>A0AAV4DU37_9GAST</name>